<organism evidence="1 2">
    <name type="scientific">Actinoplanes italicus</name>
    <dbReference type="NCBI Taxonomy" id="113567"/>
    <lineage>
        <taxon>Bacteria</taxon>
        <taxon>Bacillati</taxon>
        <taxon>Actinomycetota</taxon>
        <taxon>Actinomycetes</taxon>
        <taxon>Micromonosporales</taxon>
        <taxon>Micromonosporaceae</taxon>
        <taxon>Actinoplanes</taxon>
    </lineage>
</organism>
<comment type="caution">
    <text evidence="1">The sequence shown here is derived from an EMBL/GenBank/DDBJ whole genome shotgun (WGS) entry which is preliminary data.</text>
</comment>
<name>A0A2T0K3U8_9ACTN</name>
<keyword evidence="2" id="KW-1185">Reference proteome</keyword>
<evidence type="ECO:0000313" key="1">
    <source>
        <dbReference type="EMBL" id="PRX17300.1"/>
    </source>
</evidence>
<accession>A0A2T0K3U8</accession>
<sequence length="30" mass="3405">MMIRSYRFCWGSAWAHDAVIAATTEAMTRA</sequence>
<reference evidence="1 2" key="1">
    <citation type="submission" date="2018-03" db="EMBL/GenBank/DDBJ databases">
        <title>Genomic Encyclopedia of Archaeal and Bacterial Type Strains, Phase II (KMG-II): from individual species to whole genera.</title>
        <authorList>
            <person name="Goeker M."/>
        </authorList>
    </citation>
    <scope>NUCLEOTIDE SEQUENCE [LARGE SCALE GENOMIC DNA]</scope>
    <source>
        <strain evidence="1 2">DSM 43146</strain>
    </source>
</reference>
<evidence type="ECO:0000313" key="2">
    <source>
        <dbReference type="Proteomes" id="UP000239415"/>
    </source>
</evidence>
<gene>
    <name evidence="1" type="ORF">CLV67_11676</name>
</gene>
<dbReference type="Proteomes" id="UP000239415">
    <property type="component" value="Unassembled WGS sequence"/>
</dbReference>
<dbReference type="AlphaFoldDB" id="A0A2T0K3U8"/>
<proteinExistence type="predicted"/>
<protein>
    <submittedName>
        <fullName evidence="1">Uncharacterized protein</fullName>
    </submittedName>
</protein>
<dbReference type="EMBL" id="PVMZ01000016">
    <property type="protein sequence ID" value="PRX17300.1"/>
    <property type="molecule type" value="Genomic_DNA"/>
</dbReference>